<protein>
    <submittedName>
        <fullName evidence="1">Uncharacterized protein</fullName>
    </submittedName>
</protein>
<organism evidence="1 2">
    <name type="scientific">Thelohanellus kitauei</name>
    <name type="common">Myxosporean</name>
    <dbReference type="NCBI Taxonomy" id="669202"/>
    <lineage>
        <taxon>Eukaryota</taxon>
        <taxon>Metazoa</taxon>
        <taxon>Cnidaria</taxon>
        <taxon>Myxozoa</taxon>
        <taxon>Myxosporea</taxon>
        <taxon>Bivalvulida</taxon>
        <taxon>Platysporina</taxon>
        <taxon>Myxobolidae</taxon>
        <taxon>Thelohanellus</taxon>
    </lineage>
</organism>
<accession>A0A0C2NBC3</accession>
<evidence type="ECO:0000313" key="1">
    <source>
        <dbReference type="EMBL" id="KII71247.1"/>
    </source>
</evidence>
<dbReference type="EMBL" id="JWZT01001826">
    <property type="protein sequence ID" value="KII71247.1"/>
    <property type="molecule type" value="Genomic_DNA"/>
</dbReference>
<gene>
    <name evidence="1" type="ORF">RF11_05630</name>
</gene>
<keyword evidence="2" id="KW-1185">Reference proteome</keyword>
<name>A0A0C2NBC3_THEKT</name>
<comment type="caution">
    <text evidence="1">The sequence shown here is derived from an EMBL/GenBank/DDBJ whole genome shotgun (WGS) entry which is preliminary data.</text>
</comment>
<dbReference type="AlphaFoldDB" id="A0A0C2NBC3"/>
<proteinExistence type="predicted"/>
<evidence type="ECO:0000313" key="2">
    <source>
        <dbReference type="Proteomes" id="UP000031668"/>
    </source>
</evidence>
<sequence>MDRLKKPNYLRTHLLRQKTHPNVYLTRYNISSGCAFGKDGNIDLVLKAINEDHFPNEFVVAFKNHRNTIITPVIASNRYFSIFLSYFVKHFDIKQNNGDRLAHRRQVYVRIKSLKKSCINASELMHNIFCNSKVSLFNARSARTNHQPTLADERLDPNNFWLKPLSQILDMLEISRETLHCFADELISEIDELFSKLDTNISYPHLIFAANKIFMATLILLKHGPHKPISRRFVMIYGKSPAVPKLKSVTV</sequence>
<reference evidence="1 2" key="1">
    <citation type="journal article" date="2014" name="Genome Biol. Evol.">
        <title>The genome of the myxosporean Thelohanellus kitauei shows adaptations to nutrient acquisition within its fish host.</title>
        <authorList>
            <person name="Yang Y."/>
            <person name="Xiong J."/>
            <person name="Zhou Z."/>
            <person name="Huo F."/>
            <person name="Miao W."/>
            <person name="Ran C."/>
            <person name="Liu Y."/>
            <person name="Zhang J."/>
            <person name="Feng J."/>
            <person name="Wang M."/>
            <person name="Wang M."/>
            <person name="Wang L."/>
            <person name="Yao B."/>
        </authorList>
    </citation>
    <scope>NUCLEOTIDE SEQUENCE [LARGE SCALE GENOMIC DNA]</scope>
    <source>
        <strain evidence="1">Wuqing</strain>
    </source>
</reference>
<dbReference type="Proteomes" id="UP000031668">
    <property type="component" value="Unassembled WGS sequence"/>
</dbReference>